<accession>A0A2N9L2U9</accession>
<organism evidence="6 7">
    <name type="scientific">Candidatus Sulfuritelmatomonas gaucii</name>
    <dbReference type="NCBI Taxonomy" id="2043161"/>
    <lineage>
        <taxon>Bacteria</taxon>
        <taxon>Pseudomonadati</taxon>
        <taxon>Acidobacteriota</taxon>
        <taxon>Terriglobia</taxon>
        <taxon>Terriglobales</taxon>
        <taxon>Acidobacteriaceae</taxon>
        <taxon>Candidatus Sulfuritelmatomonas</taxon>
    </lineage>
</organism>
<evidence type="ECO:0000256" key="4">
    <source>
        <dbReference type="SAM" id="MobiDB-lite"/>
    </source>
</evidence>
<dbReference type="GO" id="GO:0009251">
    <property type="term" value="P:glucan catabolic process"/>
    <property type="evidence" value="ECO:0007669"/>
    <property type="project" value="TreeGrafter"/>
</dbReference>
<dbReference type="PANTHER" id="PTHR31297">
    <property type="entry name" value="GLUCAN ENDO-1,6-BETA-GLUCOSIDASE B"/>
    <property type="match status" value="1"/>
</dbReference>
<dbReference type="EMBL" id="OKRB01000006">
    <property type="protein sequence ID" value="SPE17559.1"/>
    <property type="molecule type" value="Genomic_DNA"/>
</dbReference>
<proteinExistence type="inferred from homology"/>
<dbReference type="InterPro" id="IPR050386">
    <property type="entry name" value="Glycosyl_hydrolase_5"/>
</dbReference>
<gene>
    <name evidence="6" type="ORF">SBA5_1030005</name>
</gene>
<dbReference type="InterPro" id="IPR001547">
    <property type="entry name" value="Glyco_hydro_5"/>
</dbReference>
<feature type="domain" description="Glycoside hydrolase family 5" evidence="5">
    <location>
        <begin position="130"/>
        <end position="410"/>
    </location>
</feature>
<comment type="similarity">
    <text evidence="3">Belongs to the glycosyl hydrolase 5 (cellulase A) family.</text>
</comment>
<evidence type="ECO:0000256" key="3">
    <source>
        <dbReference type="RuleBase" id="RU361153"/>
    </source>
</evidence>
<dbReference type="AlphaFoldDB" id="A0A2N9L2U9"/>
<keyword evidence="2 3" id="KW-0326">Glycosidase</keyword>
<dbReference type="Pfam" id="PF00150">
    <property type="entry name" value="Cellulase"/>
    <property type="match status" value="1"/>
</dbReference>
<reference evidence="7" key="1">
    <citation type="submission" date="2018-02" db="EMBL/GenBank/DDBJ databases">
        <authorList>
            <person name="Hausmann B."/>
        </authorList>
    </citation>
    <scope>NUCLEOTIDE SEQUENCE [LARGE SCALE GENOMIC DNA]</scope>
    <source>
        <strain evidence="7">Peat soil MAG SbA5</strain>
    </source>
</reference>
<dbReference type="GO" id="GO:0009986">
    <property type="term" value="C:cell surface"/>
    <property type="evidence" value="ECO:0007669"/>
    <property type="project" value="TreeGrafter"/>
</dbReference>
<dbReference type="GO" id="GO:0005576">
    <property type="term" value="C:extracellular region"/>
    <property type="evidence" value="ECO:0007669"/>
    <property type="project" value="TreeGrafter"/>
</dbReference>
<name>A0A2N9L2U9_9BACT</name>
<evidence type="ECO:0000259" key="5">
    <source>
        <dbReference type="Pfam" id="PF00150"/>
    </source>
</evidence>
<dbReference type="InterPro" id="IPR006311">
    <property type="entry name" value="TAT_signal"/>
</dbReference>
<dbReference type="Gene3D" id="3.20.20.80">
    <property type="entry name" value="Glycosidases"/>
    <property type="match status" value="1"/>
</dbReference>
<sequence>MTRKASDLKPRREFLRLAAFTGAAALTRNGVAAAGEQDAGPRAAESDESDDKMEFLRVSGRHIVNAKGKQVRLRGTCPGGWMNMEDFINGHPGAEHTLRAQMAEVLGPARAQFFFERMLDYFFNEDDVIFLRKAGASVVRIPLNYRHFEDDAAPFKYKEAGFAQLDKVLSLCERHGLYVILDLHSAQGWQNVHWHSDNASRMSLFWDVPFYQDRFVALWQEFARRYKNRAVIAGYDVLNEPCANNAVGDYPWNVGTNYRPNFDRMNAVYRRLVTEIRKIDSRHIIFLEGDDYAKDFSGLEKPFDDNLAYSSHNYTVPGFGPGRYPGTIHPRSAAAGSGQDWDRAKQERNFLDADGTKFAQQHNVPLWVGEFGSVFNGPADESGDRLRALDDQISIFETHETHWTTWNYKDVGVMGMLTLNPASSYMARISGFLRKKIALGTDDWMKWLPPTAVKDATAQLADQIRQVVGDPQLDAGLNVRCMSQTLLCFYTGTMMQPLYAGLFKGLSENELDHILSSFSAKQCVLNRGLVDVLSKYMATPAQGSSTGG</sequence>
<dbReference type="SUPFAM" id="SSF51445">
    <property type="entry name" value="(Trans)glycosidases"/>
    <property type="match status" value="1"/>
</dbReference>
<evidence type="ECO:0000256" key="2">
    <source>
        <dbReference type="ARBA" id="ARBA00023295"/>
    </source>
</evidence>
<evidence type="ECO:0000313" key="6">
    <source>
        <dbReference type="EMBL" id="SPE17559.1"/>
    </source>
</evidence>
<protein>
    <submittedName>
        <fullName evidence="6">Glycoside hydrolase, family 5</fullName>
    </submittedName>
</protein>
<evidence type="ECO:0000256" key="1">
    <source>
        <dbReference type="ARBA" id="ARBA00022801"/>
    </source>
</evidence>
<dbReference type="GO" id="GO:0008422">
    <property type="term" value="F:beta-glucosidase activity"/>
    <property type="evidence" value="ECO:0007669"/>
    <property type="project" value="TreeGrafter"/>
</dbReference>
<dbReference type="PROSITE" id="PS51318">
    <property type="entry name" value="TAT"/>
    <property type="match status" value="1"/>
</dbReference>
<dbReference type="PANTHER" id="PTHR31297:SF13">
    <property type="entry name" value="PUTATIVE-RELATED"/>
    <property type="match status" value="1"/>
</dbReference>
<feature type="region of interest" description="Disordered" evidence="4">
    <location>
        <begin position="32"/>
        <end position="51"/>
    </location>
</feature>
<dbReference type="Proteomes" id="UP000239735">
    <property type="component" value="Unassembled WGS sequence"/>
</dbReference>
<evidence type="ECO:0000313" key="7">
    <source>
        <dbReference type="Proteomes" id="UP000239735"/>
    </source>
</evidence>
<keyword evidence="1 3" id="KW-0378">Hydrolase</keyword>
<dbReference type="InterPro" id="IPR017853">
    <property type="entry name" value="GH"/>
</dbReference>